<dbReference type="SUPFAM" id="SSF56672">
    <property type="entry name" value="DNA/RNA polymerases"/>
    <property type="match status" value="1"/>
</dbReference>
<reference evidence="1" key="1">
    <citation type="journal article" date="2019" name="Sci. Rep.">
        <title>Draft genome of Tanacetum cinerariifolium, the natural source of mosquito coil.</title>
        <authorList>
            <person name="Yamashiro T."/>
            <person name="Shiraishi A."/>
            <person name="Satake H."/>
            <person name="Nakayama K."/>
        </authorList>
    </citation>
    <scope>NUCLEOTIDE SEQUENCE</scope>
</reference>
<gene>
    <name evidence="1" type="ORF">Tci_332987</name>
</gene>
<proteinExistence type="predicted"/>
<dbReference type="GO" id="GO:0003887">
    <property type="term" value="F:DNA-directed DNA polymerase activity"/>
    <property type="evidence" value="ECO:0007669"/>
    <property type="project" value="UniProtKB-KW"/>
</dbReference>
<keyword evidence="1" id="KW-0239">DNA-directed DNA polymerase</keyword>
<evidence type="ECO:0000313" key="1">
    <source>
        <dbReference type="EMBL" id="GEX61012.1"/>
    </source>
</evidence>
<dbReference type="PANTHER" id="PTHR33067">
    <property type="entry name" value="RNA-DIRECTED DNA POLYMERASE-RELATED"/>
    <property type="match status" value="1"/>
</dbReference>
<keyword evidence="1" id="KW-0808">Transferase</keyword>
<accession>A0A699H732</accession>
<comment type="caution">
    <text evidence="1">The sequence shown here is derived from an EMBL/GenBank/DDBJ whole genome shotgun (WGS) entry which is preliminary data.</text>
</comment>
<organism evidence="1">
    <name type="scientific">Tanacetum cinerariifolium</name>
    <name type="common">Dalmatian daisy</name>
    <name type="synonym">Chrysanthemum cinerariifolium</name>
    <dbReference type="NCBI Taxonomy" id="118510"/>
    <lineage>
        <taxon>Eukaryota</taxon>
        <taxon>Viridiplantae</taxon>
        <taxon>Streptophyta</taxon>
        <taxon>Embryophyta</taxon>
        <taxon>Tracheophyta</taxon>
        <taxon>Spermatophyta</taxon>
        <taxon>Magnoliopsida</taxon>
        <taxon>eudicotyledons</taxon>
        <taxon>Gunneridae</taxon>
        <taxon>Pentapetalae</taxon>
        <taxon>asterids</taxon>
        <taxon>campanulids</taxon>
        <taxon>Asterales</taxon>
        <taxon>Asteraceae</taxon>
        <taxon>Asteroideae</taxon>
        <taxon>Anthemideae</taxon>
        <taxon>Anthemidinae</taxon>
        <taxon>Tanacetum</taxon>
    </lineage>
</organism>
<keyword evidence="1" id="KW-0548">Nucleotidyltransferase</keyword>
<dbReference type="Gene3D" id="2.40.70.10">
    <property type="entry name" value="Acid Proteases"/>
    <property type="match status" value="1"/>
</dbReference>
<dbReference type="EMBL" id="BKCJ010118714">
    <property type="protein sequence ID" value="GEX61012.1"/>
    <property type="molecule type" value="Genomic_DNA"/>
</dbReference>
<name>A0A699H732_TANCI</name>
<dbReference type="PANTHER" id="PTHR33067:SF35">
    <property type="entry name" value="ASPARTIC PEPTIDASE DDI1-TYPE DOMAIN-CONTAINING PROTEIN"/>
    <property type="match status" value="1"/>
</dbReference>
<dbReference type="InterPro" id="IPR043502">
    <property type="entry name" value="DNA/RNA_pol_sf"/>
</dbReference>
<protein>
    <submittedName>
        <fullName evidence="1">DNA-directed DNA polymerase</fullName>
    </submittedName>
</protein>
<dbReference type="InterPro" id="IPR021109">
    <property type="entry name" value="Peptidase_aspartic_dom_sf"/>
</dbReference>
<dbReference type="CDD" id="cd00303">
    <property type="entry name" value="retropepsin_like"/>
    <property type="match status" value="1"/>
</dbReference>
<sequence length="554" mass="65096">MKKTDYDTQYVVSIKEDTTYLCLHFTKDHEGNKIKLKLWKQNILEDIKCGPYSKKPPTRQRASGLRPYHFTYPERRLTMEEMLYKFIDEEKREQEEMRAFIHEFTTTNELLFKERNNSLSELRFEVQGLLRVINNTPISNHKVKRVTTRDLGASISLMPYTMYEKLGLWELKATRMSLELVDRSIQYPRAIIENVLIKLDKSVLPIDFIILDMPEDSKVPIILGRPFLETTRAMINVVNKKITLIVGDDEGLEKLIDQSDLESYESFECKASMILIQWNQYGVSNMLIRSSANEIDEKKPELKFLPQHLEYAYLHGDKSFPIIISSKLSEKEKMLLLQVLEKHKGEIAWKMSDIKGISPLYCTHKILMEDDYKPVIQSQRRLNTKVQDEVKNEIVKLLDSGLIYPISYSSWVSPIHVIPKKGGMTVVLNDNNELIPYRTVTRWWRSGNISSRSEMPQNNIQALKQCNMDLIAAAKNHFLELNELMELRDGAYENTRIYKEITKRWHDFRLCGIRISKWETRISFKVNEQRLKKYHDGHIDVEDKEVVEFEEDTT</sequence>
<dbReference type="AlphaFoldDB" id="A0A699H732"/>
<dbReference type="Gene3D" id="3.10.10.10">
    <property type="entry name" value="HIV Type 1 Reverse Transcriptase, subunit A, domain 1"/>
    <property type="match status" value="1"/>
</dbReference>